<dbReference type="AlphaFoldDB" id="A0A4R1MJC2"/>
<dbReference type="InterPro" id="IPR009057">
    <property type="entry name" value="Homeodomain-like_sf"/>
</dbReference>
<comment type="caution">
    <text evidence="4">The sequence shown here is derived from an EMBL/GenBank/DDBJ whole genome shotgun (WGS) entry which is preliminary data.</text>
</comment>
<dbReference type="Pfam" id="PF17924">
    <property type="entry name" value="TetR_C_19"/>
    <property type="match status" value="1"/>
</dbReference>
<evidence type="ECO:0000313" key="5">
    <source>
        <dbReference type="Proteomes" id="UP000294545"/>
    </source>
</evidence>
<dbReference type="Pfam" id="PF00440">
    <property type="entry name" value="TetR_N"/>
    <property type="match status" value="1"/>
</dbReference>
<dbReference type="InterPro" id="IPR023772">
    <property type="entry name" value="DNA-bd_HTH_TetR-type_CS"/>
</dbReference>
<accession>A0A4R1MJC2</accession>
<keyword evidence="5" id="KW-1185">Reference proteome</keyword>
<evidence type="ECO:0000313" key="4">
    <source>
        <dbReference type="EMBL" id="TCK92806.1"/>
    </source>
</evidence>
<evidence type="ECO:0000256" key="2">
    <source>
        <dbReference type="PROSITE-ProRule" id="PRU00335"/>
    </source>
</evidence>
<reference evidence="4 5" key="1">
    <citation type="submission" date="2019-03" db="EMBL/GenBank/DDBJ databases">
        <title>Genomic Encyclopedia of Type Strains, Phase IV (KMG-IV): sequencing the most valuable type-strain genomes for metagenomic binning, comparative biology and taxonomic classification.</title>
        <authorList>
            <person name="Goeker M."/>
        </authorList>
    </citation>
    <scope>NUCLEOTIDE SEQUENCE [LARGE SCALE GENOMIC DNA]</scope>
    <source>
        <strain evidence="4 5">DSM 24176</strain>
    </source>
</reference>
<dbReference type="SUPFAM" id="SSF46689">
    <property type="entry name" value="Homeodomain-like"/>
    <property type="match status" value="1"/>
</dbReference>
<organism evidence="4 5">
    <name type="scientific">Natranaerovirga hydrolytica</name>
    <dbReference type="NCBI Taxonomy" id="680378"/>
    <lineage>
        <taxon>Bacteria</taxon>
        <taxon>Bacillati</taxon>
        <taxon>Bacillota</taxon>
        <taxon>Clostridia</taxon>
        <taxon>Lachnospirales</taxon>
        <taxon>Natranaerovirgaceae</taxon>
        <taxon>Natranaerovirga</taxon>
    </lineage>
</organism>
<name>A0A4R1MJC2_9FIRM</name>
<evidence type="ECO:0000259" key="3">
    <source>
        <dbReference type="PROSITE" id="PS50977"/>
    </source>
</evidence>
<feature type="domain" description="HTH tetR-type" evidence="3">
    <location>
        <begin position="11"/>
        <end position="71"/>
    </location>
</feature>
<dbReference type="PROSITE" id="PS01081">
    <property type="entry name" value="HTH_TETR_1"/>
    <property type="match status" value="1"/>
</dbReference>
<dbReference type="Proteomes" id="UP000294545">
    <property type="component" value="Unassembled WGS sequence"/>
</dbReference>
<gene>
    <name evidence="4" type="ORF">EDC19_1961</name>
</gene>
<dbReference type="PANTHER" id="PTHR43479">
    <property type="entry name" value="ACREF/ENVCD OPERON REPRESSOR-RELATED"/>
    <property type="match status" value="1"/>
</dbReference>
<dbReference type="InterPro" id="IPR001647">
    <property type="entry name" value="HTH_TetR"/>
</dbReference>
<dbReference type="RefSeq" id="WP_132282664.1">
    <property type="nucleotide sequence ID" value="NZ_SMGQ01000013.1"/>
</dbReference>
<dbReference type="PANTHER" id="PTHR43479:SF11">
    <property type="entry name" value="ACREF_ENVCD OPERON REPRESSOR-RELATED"/>
    <property type="match status" value="1"/>
</dbReference>
<evidence type="ECO:0000256" key="1">
    <source>
        <dbReference type="ARBA" id="ARBA00023125"/>
    </source>
</evidence>
<dbReference type="EMBL" id="SMGQ01000013">
    <property type="protein sequence ID" value="TCK92806.1"/>
    <property type="molecule type" value="Genomic_DNA"/>
</dbReference>
<dbReference type="Gene3D" id="1.10.357.10">
    <property type="entry name" value="Tetracycline Repressor, domain 2"/>
    <property type="match status" value="1"/>
</dbReference>
<dbReference type="GO" id="GO:0003677">
    <property type="term" value="F:DNA binding"/>
    <property type="evidence" value="ECO:0007669"/>
    <property type="project" value="UniProtKB-UniRule"/>
</dbReference>
<dbReference type="OrthoDB" id="9812484at2"/>
<dbReference type="InterPro" id="IPR050624">
    <property type="entry name" value="HTH-type_Tx_Regulator"/>
</dbReference>
<dbReference type="PROSITE" id="PS50977">
    <property type="entry name" value="HTH_TETR_2"/>
    <property type="match status" value="1"/>
</dbReference>
<keyword evidence="1 2" id="KW-0238">DNA-binding</keyword>
<feature type="DNA-binding region" description="H-T-H motif" evidence="2">
    <location>
        <begin position="34"/>
        <end position="53"/>
    </location>
</feature>
<proteinExistence type="predicted"/>
<protein>
    <submittedName>
        <fullName evidence="4">TetR family transcriptional regulator</fullName>
    </submittedName>
</protein>
<sequence>MPKQTFHNLPLEKKSIIFNAAYKEFSNVSFYDASIANIIREACISRGSFYQYFSNKEDIYFYIVDQLKSQSKVYFENLVKSTKGNLWEIMESLFKHELSLVEDDKYRQFFKQFFLNLNIYLQEHLPKRVVMYEDTLEEFMEDIDLSGFKQKNQEYILYVINLITLVIGELMKNKLIYNVSNEEIMERYKLQVDIIKNGALNT</sequence>